<evidence type="ECO:0000313" key="1">
    <source>
        <dbReference type="EMBL" id="KAB1264324.1"/>
    </source>
</evidence>
<keyword evidence="2" id="KW-1185">Reference proteome</keyword>
<protein>
    <submittedName>
        <fullName evidence="1">Uncharacterized protein</fullName>
    </submittedName>
</protein>
<organism evidence="1 2">
    <name type="scientific">Camelus dromedarius</name>
    <name type="common">Dromedary</name>
    <name type="synonym">Arabian camel</name>
    <dbReference type="NCBI Taxonomy" id="9838"/>
    <lineage>
        <taxon>Eukaryota</taxon>
        <taxon>Metazoa</taxon>
        <taxon>Chordata</taxon>
        <taxon>Craniata</taxon>
        <taxon>Vertebrata</taxon>
        <taxon>Euteleostomi</taxon>
        <taxon>Mammalia</taxon>
        <taxon>Eutheria</taxon>
        <taxon>Laurasiatheria</taxon>
        <taxon>Artiodactyla</taxon>
        <taxon>Tylopoda</taxon>
        <taxon>Camelidae</taxon>
        <taxon>Camelus</taxon>
    </lineage>
</organism>
<name>A0A5N4CZR1_CAMDR</name>
<gene>
    <name evidence="1" type="ORF">Cadr_000020301</name>
</gene>
<dbReference type="AlphaFoldDB" id="A0A5N4CZR1"/>
<evidence type="ECO:0000313" key="2">
    <source>
        <dbReference type="Proteomes" id="UP000299084"/>
    </source>
</evidence>
<reference evidence="1 2" key="1">
    <citation type="journal article" date="2019" name="Mol. Ecol. Resour.">
        <title>Improving Illumina assemblies with Hi-C and long reads: an example with the North African dromedary.</title>
        <authorList>
            <person name="Elbers J.P."/>
            <person name="Rogers M.F."/>
            <person name="Perelman P.L."/>
            <person name="Proskuryakova A.A."/>
            <person name="Serdyukova N.A."/>
            <person name="Johnson W.E."/>
            <person name="Horin P."/>
            <person name="Corander J."/>
            <person name="Murphy D."/>
            <person name="Burger P.A."/>
        </authorList>
    </citation>
    <scope>NUCLEOTIDE SEQUENCE [LARGE SCALE GENOMIC DNA]</scope>
    <source>
        <strain evidence="1">Drom800</strain>
        <tissue evidence="1">Blood</tissue>
    </source>
</reference>
<sequence length="44" mass="5071">MTLFCTHLTWRLVWSLEEGRTWDLRLQTSSWEAATSGGLCVATR</sequence>
<dbReference type="EMBL" id="JWIN03000017">
    <property type="protein sequence ID" value="KAB1264324.1"/>
    <property type="molecule type" value="Genomic_DNA"/>
</dbReference>
<proteinExistence type="predicted"/>
<comment type="caution">
    <text evidence="1">The sequence shown here is derived from an EMBL/GenBank/DDBJ whole genome shotgun (WGS) entry which is preliminary data.</text>
</comment>
<dbReference type="Proteomes" id="UP000299084">
    <property type="component" value="Unassembled WGS sequence"/>
</dbReference>
<accession>A0A5N4CZR1</accession>